<keyword evidence="4" id="KW-1185">Reference proteome</keyword>
<reference evidence="3 4" key="1">
    <citation type="submission" date="2010-05" db="EMBL/GenBank/DDBJ databases">
        <title>The Genome Sequence of Thecamonas trahens ATCC 50062.</title>
        <authorList>
            <consortium name="The Broad Institute Genome Sequencing Platform"/>
            <person name="Russ C."/>
            <person name="Cuomo C."/>
            <person name="Shea T."/>
            <person name="Young S.K."/>
            <person name="Zeng Q."/>
            <person name="Koehrsen M."/>
            <person name="Haas B."/>
            <person name="Borodovsky M."/>
            <person name="Guigo R."/>
            <person name="Alvarado L."/>
            <person name="Berlin A."/>
            <person name="Bochicchio J."/>
            <person name="Borenstein D."/>
            <person name="Chapman S."/>
            <person name="Chen Z."/>
            <person name="Freedman E."/>
            <person name="Gellesch M."/>
            <person name="Goldberg J."/>
            <person name="Griggs A."/>
            <person name="Gujja S."/>
            <person name="Heilman E."/>
            <person name="Heiman D."/>
            <person name="Hepburn T."/>
            <person name="Howarth C."/>
            <person name="Jen D."/>
            <person name="Larson L."/>
            <person name="Mehta T."/>
            <person name="Park D."/>
            <person name="Pearson M."/>
            <person name="Roberts A."/>
            <person name="Saif S."/>
            <person name="Shenoy N."/>
            <person name="Sisk P."/>
            <person name="Stolte C."/>
            <person name="Sykes S."/>
            <person name="Thomson T."/>
            <person name="Walk T."/>
            <person name="White J."/>
            <person name="Yandava C."/>
            <person name="Burger G."/>
            <person name="Gray M.W."/>
            <person name="Holland P.W.H."/>
            <person name="King N."/>
            <person name="Lang F.B.F."/>
            <person name="Roger A.J."/>
            <person name="Ruiz-Trillo I."/>
            <person name="Lander E."/>
            <person name="Nusbaum C."/>
        </authorList>
    </citation>
    <scope>NUCLEOTIDE SEQUENCE [LARGE SCALE GENOMIC DNA]</scope>
    <source>
        <strain evidence="3 4">ATCC 50062</strain>
    </source>
</reference>
<dbReference type="AlphaFoldDB" id="A0A0L0DM75"/>
<dbReference type="OrthoDB" id="8954335at2759"/>
<sequence>MFRGRGTGHGTASVHALDSVRILVVGDSGVGKTSLVASLTGAGESRPSWTIGANVEVVGHTHSTSGKQYFIELIDVGGAAKYADARSVFYANADGVMLVHDLANANSFANLFNWLSEIAFAAHRADIGHEPDDDSAGASSAAAAADDEAAGLNIDNNGRVIVPPFDMELYSGSPIASCPLLLVANKTDAVDAAKAGAASRKRSSSGSSSSGLTSAAGFERFFSLLNSSSVATCAIDPDSLDGEAFASFFDRVIETRLAVRGGFAGSSPARRGSIGLRSATSVLYSKR</sequence>
<protein>
    <submittedName>
        <fullName evidence="3">Uncharacterized protein</fullName>
    </submittedName>
</protein>
<evidence type="ECO:0000256" key="2">
    <source>
        <dbReference type="ARBA" id="ARBA00023134"/>
    </source>
</evidence>
<dbReference type="Pfam" id="PF00071">
    <property type="entry name" value="Ras"/>
    <property type="match status" value="1"/>
</dbReference>
<dbReference type="Proteomes" id="UP000054408">
    <property type="component" value="Unassembled WGS sequence"/>
</dbReference>
<dbReference type="NCBIfam" id="TIGR00231">
    <property type="entry name" value="small_GTP"/>
    <property type="match status" value="1"/>
</dbReference>
<keyword evidence="2" id="KW-0342">GTP-binding</keyword>
<proteinExistence type="predicted"/>
<dbReference type="EMBL" id="GL349481">
    <property type="protein sequence ID" value="KNC53412.1"/>
    <property type="molecule type" value="Genomic_DNA"/>
</dbReference>
<dbReference type="InterPro" id="IPR027417">
    <property type="entry name" value="P-loop_NTPase"/>
</dbReference>
<dbReference type="Gene3D" id="3.40.50.300">
    <property type="entry name" value="P-loop containing nucleotide triphosphate hydrolases"/>
    <property type="match status" value="1"/>
</dbReference>
<keyword evidence="1" id="KW-0547">Nucleotide-binding</keyword>
<dbReference type="SUPFAM" id="SSF52540">
    <property type="entry name" value="P-loop containing nucleoside triphosphate hydrolases"/>
    <property type="match status" value="1"/>
</dbReference>
<name>A0A0L0DM75_THETB</name>
<dbReference type="eggNOG" id="ENOG502QT3S">
    <property type="taxonomic scope" value="Eukaryota"/>
</dbReference>
<evidence type="ECO:0000313" key="4">
    <source>
        <dbReference type="Proteomes" id="UP000054408"/>
    </source>
</evidence>
<accession>A0A0L0DM75</accession>
<dbReference type="RefSeq" id="XP_013754451.1">
    <property type="nucleotide sequence ID" value="XM_013898997.1"/>
</dbReference>
<dbReference type="InterPro" id="IPR005225">
    <property type="entry name" value="Small_GTP-bd"/>
</dbReference>
<evidence type="ECO:0000256" key="1">
    <source>
        <dbReference type="ARBA" id="ARBA00022741"/>
    </source>
</evidence>
<evidence type="ECO:0000313" key="3">
    <source>
        <dbReference type="EMBL" id="KNC53412.1"/>
    </source>
</evidence>
<dbReference type="PRINTS" id="PR00449">
    <property type="entry name" value="RASTRNSFRMNG"/>
</dbReference>
<dbReference type="SMART" id="SM00175">
    <property type="entry name" value="RAB"/>
    <property type="match status" value="1"/>
</dbReference>
<dbReference type="GO" id="GO:0003924">
    <property type="term" value="F:GTPase activity"/>
    <property type="evidence" value="ECO:0007669"/>
    <property type="project" value="InterPro"/>
</dbReference>
<dbReference type="PROSITE" id="PS51419">
    <property type="entry name" value="RAB"/>
    <property type="match status" value="1"/>
</dbReference>
<dbReference type="GeneID" id="25567498"/>
<dbReference type="PANTHER" id="PTHR24073">
    <property type="entry name" value="DRAB5-RELATED"/>
    <property type="match status" value="1"/>
</dbReference>
<organism evidence="3 4">
    <name type="scientific">Thecamonas trahens ATCC 50062</name>
    <dbReference type="NCBI Taxonomy" id="461836"/>
    <lineage>
        <taxon>Eukaryota</taxon>
        <taxon>Apusozoa</taxon>
        <taxon>Apusomonadida</taxon>
        <taxon>Apusomonadidae</taxon>
        <taxon>Thecamonas</taxon>
    </lineage>
</organism>
<gene>
    <name evidence="3" type="ORF">AMSG_08918</name>
</gene>
<dbReference type="STRING" id="461836.A0A0L0DM75"/>
<dbReference type="InterPro" id="IPR001806">
    <property type="entry name" value="Small_GTPase"/>
</dbReference>
<dbReference type="GO" id="GO:0005525">
    <property type="term" value="F:GTP binding"/>
    <property type="evidence" value="ECO:0007669"/>
    <property type="project" value="UniProtKB-KW"/>
</dbReference>